<dbReference type="Proteomes" id="UP000829196">
    <property type="component" value="Unassembled WGS sequence"/>
</dbReference>
<name>A0A8T3A6X3_DENNO</name>
<feature type="domain" description="Tf2-1-like SH3-like" evidence="1">
    <location>
        <begin position="69"/>
        <end position="128"/>
    </location>
</feature>
<dbReference type="InterPro" id="IPR056924">
    <property type="entry name" value="SH3_Tf2-1"/>
</dbReference>
<dbReference type="AlphaFoldDB" id="A0A8T3A6X3"/>
<dbReference type="PANTHER" id="PTHR46148:SF57">
    <property type="entry name" value="OS12G0499874 PROTEIN"/>
    <property type="match status" value="1"/>
</dbReference>
<protein>
    <recommendedName>
        <fullName evidence="1">Tf2-1-like SH3-like domain-containing protein</fullName>
    </recommendedName>
</protein>
<comment type="caution">
    <text evidence="2">The sequence shown here is derived from an EMBL/GenBank/DDBJ whole genome shotgun (WGS) entry which is preliminary data.</text>
</comment>
<dbReference type="PANTHER" id="PTHR46148">
    <property type="entry name" value="CHROMO DOMAIN-CONTAINING PROTEIN"/>
    <property type="match status" value="1"/>
</dbReference>
<evidence type="ECO:0000313" key="2">
    <source>
        <dbReference type="EMBL" id="KAI0491724.1"/>
    </source>
</evidence>
<keyword evidence="3" id="KW-1185">Reference proteome</keyword>
<dbReference type="OrthoDB" id="779927at2759"/>
<proteinExistence type="predicted"/>
<sequence length="128" mass="15182">MRPYKTLYGRKCITPLTWVEVGERQLMDPELVEEATEKIRLIRDRLKAAQDRQQKYYDPKHRAVEFEVGDFVFLKVKPMKGTIRIGKVGKLSPRFIRPFEIIKRIRKVALPADMSDIHNDFHMSLLRK</sequence>
<organism evidence="2 3">
    <name type="scientific">Dendrobium nobile</name>
    <name type="common">Orchid</name>
    <dbReference type="NCBI Taxonomy" id="94219"/>
    <lineage>
        <taxon>Eukaryota</taxon>
        <taxon>Viridiplantae</taxon>
        <taxon>Streptophyta</taxon>
        <taxon>Embryophyta</taxon>
        <taxon>Tracheophyta</taxon>
        <taxon>Spermatophyta</taxon>
        <taxon>Magnoliopsida</taxon>
        <taxon>Liliopsida</taxon>
        <taxon>Asparagales</taxon>
        <taxon>Orchidaceae</taxon>
        <taxon>Epidendroideae</taxon>
        <taxon>Malaxideae</taxon>
        <taxon>Dendrobiinae</taxon>
        <taxon>Dendrobium</taxon>
    </lineage>
</organism>
<evidence type="ECO:0000313" key="3">
    <source>
        <dbReference type="Proteomes" id="UP000829196"/>
    </source>
</evidence>
<gene>
    <name evidence="2" type="ORF">KFK09_025984</name>
</gene>
<reference evidence="2" key="1">
    <citation type="journal article" date="2022" name="Front. Genet.">
        <title>Chromosome-Scale Assembly of the Dendrobium nobile Genome Provides Insights Into the Molecular Mechanism of the Biosynthesis of the Medicinal Active Ingredient of Dendrobium.</title>
        <authorList>
            <person name="Xu Q."/>
            <person name="Niu S.-C."/>
            <person name="Li K.-L."/>
            <person name="Zheng P.-J."/>
            <person name="Zhang X.-J."/>
            <person name="Jia Y."/>
            <person name="Liu Y."/>
            <person name="Niu Y.-X."/>
            <person name="Yu L.-H."/>
            <person name="Chen D.-F."/>
            <person name="Zhang G.-Q."/>
        </authorList>
    </citation>
    <scope>NUCLEOTIDE SEQUENCE</scope>
    <source>
        <tissue evidence="2">Leaf</tissue>
    </source>
</reference>
<accession>A0A8T3A6X3</accession>
<evidence type="ECO:0000259" key="1">
    <source>
        <dbReference type="Pfam" id="PF24626"/>
    </source>
</evidence>
<dbReference type="Pfam" id="PF24626">
    <property type="entry name" value="SH3_Tf2-1"/>
    <property type="match status" value="1"/>
</dbReference>
<dbReference type="EMBL" id="JAGYWB010000018">
    <property type="protein sequence ID" value="KAI0491724.1"/>
    <property type="molecule type" value="Genomic_DNA"/>
</dbReference>